<gene>
    <name evidence="1" type="ORF">GUJ93_ZPchr0009g1053</name>
</gene>
<organism evidence="1 2">
    <name type="scientific">Zizania palustris</name>
    <name type="common">Northern wild rice</name>
    <dbReference type="NCBI Taxonomy" id="103762"/>
    <lineage>
        <taxon>Eukaryota</taxon>
        <taxon>Viridiplantae</taxon>
        <taxon>Streptophyta</taxon>
        <taxon>Embryophyta</taxon>
        <taxon>Tracheophyta</taxon>
        <taxon>Spermatophyta</taxon>
        <taxon>Magnoliopsida</taxon>
        <taxon>Liliopsida</taxon>
        <taxon>Poales</taxon>
        <taxon>Poaceae</taxon>
        <taxon>BOP clade</taxon>
        <taxon>Oryzoideae</taxon>
        <taxon>Oryzeae</taxon>
        <taxon>Zizaniinae</taxon>
        <taxon>Zizania</taxon>
    </lineage>
</organism>
<accession>A0A8J5RQY0</accession>
<evidence type="ECO:0000313" key="1">
    <source>
        <dbReference type="EMBL" id="KAG8048715.1"/>
    </source>
</evidence>
<name>A0A8J5RQY0_ZIZPA</name>
<dbReference type="InterPro" id="IPR040249">
    <property type="entry name" value="Ricin_B-like_lectin_EULS3-like"/>
</dbReference>
<reference evidence="1" key="2">
    <citation type="submission" date="2021-02" db="EMBL/GenBank/DDBJ databases">
        <authorList>
            <person name="Kimball J.A."/>
            <person name="Haas M.W."/>
            <person name="Macchietto M."/>
            <person name="Kono T."/>
            <person name="Duquette J."/>
            <person name="Shao M."/>
        </authorList>
    </citation>
    <scope>NUCLEOTIDE SEQUENCE</scope>
    <source>
        <tissue evidence="1">Fresh leaf tissue</tissue>
    </source>
</reference>
<comment type="caution">
    <text evidence="1">The sequence shown here is derived from an EMBL/GenBank/DDBJ whole genome shotgun (WGS) entry which is preliminary data.</text>
</comment>
<keyword evidence="2" id="KW-1185">Reference proteome</keyword>
<dbReference type="EMBL" id="JAAALK010000289">
    <property type="protein sequence ID" value="KAG8048715.1"/>
    <property type="molecule type" value="Genomic_DNA"/>
</dbReference>
<dbReference type="PANTHER" id="PTHR31257">
    <property type="entry name" value="RICIN B-LIKE LECTIN EULS3"/>
    <property type="match status" value="1"/>
</dbReference>
<dbReference type="OrthoDB" id="7769065at2759"/>
<dbReference type="PANTHER" id="PTHR31257:SF2">
    <property type="entry name" value="RICIN B-LIKE LECTIN EULS3"/>
    <property type="match status" value="1"/>
</dbReference>
<protein>
    <submittedName>
        <fullName evidence="1">Uncharacterized protein</fullName>
    </submittedName>
</protein>
<evidence type="ECO:0000313" key="2">
    <source>
        <dbReference type="Proteomes" id="UP000729402"/>
    </source>
</evidence>
<dbReference type="Proteomes" id="UP000729402">
    <property type="component" value="Unassembled WGS sequence"/>
</dbReference>
<reference evidence="1" key="1">
    <citation type="journal article" date="2021" name="bioRxiv">
        <title>Whole Genome Assembly and Annotation of Northern Wild Rice, Zizania palustris L., Supports a Whole Genome Duplication in the Zizania Genus.</title>
        <authorList>
            <person name="Haas M."/>
            <person name="Kono T."/>
            <person name="Macchietto M."/>
            <person name="Millas R."/>
            <person name="McGilp L."/>
            <person name="Shao M."/>
            <person name="Duquette J."/>
            <person name="Hirsch C.N."/>
            <person name="Kimball J."/>
        </authorList>
    </citation>
    <scope>NUCLEOTIDE SEQUENCE</scope>
    <source>
        <tissue evidence="1">Fresh leaf tissue</tissue>
    </source>
</reference>
<dbReference type="AlphaFoldDB" id="A0A8J5RQY0"/>
<sequence>MGTLRILCRRHQNLSLADVNGTVVLADTDRENLYQHWRKVQTDVQDTEGRPGFALVNEATGKKLKHSFGHGYPVRLLRTNQQLKEDPSLIWVANARYSTDDDDGGGGGGGGGGFHGVCMVNNLEMGFDIHYNSPLHVH</sequence>
<proteinExistence type="predicted"/>